<dbReference type="RefSeq" id="WP_190615775.1">
    <property type="nucleotide sequence ID" value="NZ_AP018712.1"/>
</dbReference>
<organism evidence="1 2">
    <name type="scientific">Tepiditoga spiralis</name>
    <dbReference type="NCBI Taxonomy" id="2108365"/>
    <lineage>
        <taxon>Bacteria</taxon>
        <taxon>Thermotogati</taxon>
        <taxon>Thermotogota</taxon>
        <taxon>Thermotogae</taxon>
        <taxon>Petrotogales</taxon>
        <taxon>Petrotogaceae</taxon>
        <taxon>Tepiditoga</taxon>
    </lineage>
</organism>
<evidence type="ECO:0000313" key="2">
    <source>
        <dbReference type="Proteomes" id="UP000516361"/>
    </source>
</evidence>
<protein>
    <submittedName>
        <fullName evidence="1">Uncharacterized protein</fullName>
    </submittedName>
</protein>
<evidence type="ECO:0000313" key="1">
    <source>
        <dbReference type="EMBL" id="BBE30704.1"/>
    </source>
</evidence>
<dbReference type="Gene3D" id="2.40.160.130">
    <property type="entry name" value="Capsule assembly protein Wzi"/>
    <property type="match status" value="1"/>
</dbReference>
<dbReference type="InParanoid" id="A0A7G1G6F2"/>
<dbReference type="InterPro" id="IPR038636">
    <property type="entry name" value="Wzi_sf"/>
</dbReference>
<keyword evidence="2" id="KW-1185">Reference proteome</keyword>
<gene>
    <name evidence="1" type="ORF">OSSY52_08450</name>
</gene>
<reference evidence="1 2" key="1">
    <citation type="submission" date="2018-06" db="EMBL/GenBank/DDBJ databases">
        <title>Genome sequencing of Oceanotoga sp. sy52.</title>
        <authorList>
            <person name="Mori K."/>
        </authorList>
    </citation>
    <scope>NUCLEOTIDE SEQUENCE [LARGE SCALE GENOMIC DNA]</scope>
    <source>
        <strain evidence="2">sy52</strain>
    </source>
</reference>
<sequence length="366" mass="42928">MKKFIFFILIEIIYIITFSEIINDKTYLYKELYYGNNYINITPYPKINQKELKITKNYIYLNTNPFWIIYGKYRTNWSDLEHGVYLSDSLPYVNGIMGGYDTKVLKMIFGVYSFSPNLSSTESLIQKNGSIDQNSDRVGFEGYTSKYKTLIIHRLELKPLNTIRISFNELNLVGGKLPDIVDINPMGILHNTYGEGFSNAMLGVDFSFNPIKNYQLYCQFAMDDYMVPETEAGAENYKPTAFAYGLGNRFIFKINNFLISPKIEYYKVYTWMYNRWQELLKFTGKYNDIDIPMGFKYGNDMEGYLFGTDILNKKFNIKLLFEFYKKGEIDLNTPYNDPRKPESDKWEGPYGNTKNFIVISVFFVLK</sequence>
<dbReference type="EMBL" id="AP018712">
    <property type="protein sequence ID" value="BBE30704.1"/>
    <property type="molecule type" value="Genomic_DNA"/>
</dbReference>
<name>A0A7G1G6F2_9BACT</name>
<dbReference type="AlphaFoldDB" id="A0A7G1G6F2"/>
<proteinExistence type="predicted"/>
<dbReference type="Proteomes" id="UP000516361">
    <property type="component" value="Chromosome"/>
</dbReference>
<accession>A0A7G1G6F2</accession>
<dbReference type="KEGG" id="ocy:OSSY52_08450"/>